<name>A0ABM0TKB2_CAMSA</name>
<reference evidence="4" key="2">
    <citation type="submission" date="2025-08" db="UniProtKB">
        <authorList>
            <consortium name="RefSeq"/>
        </authorList>
    </citation>
    <scope>IDENTIFICATION</scope>
    <source>
        <tissue evidence="4">Leaf</tissue>
    </source>
</reference>
<dbReference type="GeneID" id="104712455"/>
<evidence type="ECO:0000313" key="3">
    <source>
        <dbReference type="Proteomes" id="UP000694864"/>
    </source>
</evidence>
<protein>
    <submittedName>
        <fullName evidence="4">Uncharacterized protein LOC104712455</fullName>
    </submittedName>
</protein>
<feature type="domain" description="NYN" evidence="2">
    <location>
        <begin position="10"/>
        <end position="133"/>
    </location>
</feature>
<gene>
    <name evidence="4" type="primary">LOC104712455</name>
</gene>
<dbReference type="InterPro" id="IPR024768">
    <property type="entry name" value="Marf1"/>
</dbReference>
<keyword evidence="3" id="KW-1185">Reference proteome</keyword>
<evidence type="ECO:0000256" key="1">
    <source>
        <dbReference type="SAM" id="MobiDB-lite"/>
    </source>
</evidence>
<dbReference type="RefSeq" id="XP_010427660.1">
    <property type="nucleotide sequence ID" value="XM_010429358.2"/>
</dbReference>
<proteinExistence type="predicted"/>
<dbReference type="PANTHER" id="PTHR14379">
    <property type="entry name" value="LIMKAIN B LKAP"/>
    <property type="match status" value="1"/>
</dbReference>
<accession>A0ABM0TKB2</accession>
<dbReference type="InterPro" id="IPR021139">
    <property type="entry name" value="NYN"/>
</dbReference>
<evidence type="ECO:0000313" key="4">
    <source>
        <dbReference type="RefSeq" id="XP_010427660.1"/>
    </source>
</evidence>
<evidence type="ECO:0000259" key="2">
    <source>
        <dbReference type="Pfam" id="PF01936"/>
    </source>
</evidence>
<feature type="region of interest" description="Disordered" evidence="1">
    <location>
        <begin position="161"/>
        <end position="229"/>
    </location>
</feature>
<sequence length="229" mass="26444">MSTGRSTAHTCVFWDVQDFPVPKGRDPDSVYENIKLALANKGFAGIVHIRAYGRKNKVWDDFLLDGITVIPEGDKDARVKRMIRDVLFWALDNRVHPSAQRIVMVISEHIGQDLDFLSVLQGLHSREYKILLADVASVKQPEFVSEEWLWRSLFDGGDPIERSQSVKHDDDNLKRKDTAKDTDKRSSIDKRKDPIERSVKHDDDNLKRKDTAKDTDKRSSIDKRRRFSK</sequence>
<reference evidence="3" key="1">
    <citation type="journal article" date="2014" name="Nat. Commun.">
        <title>The emerging biofuel crop Camelina sativa retains a highly undifferentiated hexaploid genome structure.</title>
        <authorList>
            <person name="Kagale S."/>
            <person name="Koh C."/>
            <person name="Nixon J."/>
            <person name="Bollina V."/>
            <person name="Clarke W.E."/>
            <person name="Tuteja R."/>
            <person name="Spillane C."/>
            <person name="Robinson S.J."/>
            <person name="Links M.G."/>
            <person name="Clarke C."/>
            <person name="Higgins E.E."/>
            <person name="Huebert T."/>
            <person name="Sharpe A.G."/>
            <person name="Parkin I.A."/>
        </authorList>
    </citation>
    <scope>NUCLEOTIDE SEQUENCE [LARGE SCALE GENOMIC DNA]</scope>
    <source>
        <strain evidence="3">cv. DH55</strain>
    </source>
</reference>
<feature type="compositionally biased region" description="Basic and acidic residues" evidence="1">
    <location>
        <begin position="161"/>
        <end position="222"/>
    </location>
</feature>
<dbReference type="PANTHER" id="PTHR14379:SF7">
    <property type="entry name" value="ENDONUCLEASE OR GLYCOSYL HYDROLASE-RELATED"/>
    <property type="match status" value="1"/>
</dbReference>
<organism evidence="3 4">
    <name type="scientific">Camelina sativa</name>
    <name type="common">False flax</name>
    <name type="synonym">Myagrum sativum</name>
    <dbReference type="NCBI Taxonomy" id="90675"/>
    <lineage>
        <taxon>Eukaryota</taxon>
        <taxon>Viridiplantae</taxon>
        <taxon>Streptophyta</taxon>
        <taxon>Embryophyta</taxon>
        <taxon>Tracheophyta</taxon>
        <taxon>Spermatophyta</taxon>
        <taxon>Magnoliopsida</taxon>
        <taxon>eudicotyledons</taxon>
        <taxon>Gunneridae</taxon>
        <taxon>Pentapetalae</taxon>
        <taxon>rosids</taxon>
        <taxon>malvids</taxon>
        <taxon>Brassicales</taxon>
        <taxon>Brassicaceae</taxon>
        <taxon>Camelineae</taxon>
        <taxon>Camelina</taxon>
    </lineage>
</organism>
<dbReference type="Pfam" id="PF01936">
    <property type="entry name" value="NYN"/>
    <property type="match status" value="1"/>
</dbReference>
<dbReference type="Proteomes" id="UP000694864">
    <property type="component" value="Chromosome 9"/>
</dbReference>
<dbReference type="CDD" id="cd10910">
    <property type="entry name" value="PIN_limkain_b1_N_like"/>
    <property type="match status" value="1"/>
</dbReference>